<dbReference type="Gene3D" id="1.10.287.380">
    <property type="entry name" value="Valyl-tRNA synthetase, C-terminal domain"/>
    <property type="match status" value="1"/>
</dbReference>
<keyword evidence="2" id="KW-0547">Nucleotide-binding</keyword>
<proteinExistence type="predicted"/>
<feature type="domain" description="ABC transporter" evidence="5">
    <location>
        <begin position="334"/>
        <end position="549"/>
    </location>
</feature>
<keyword evidence="3 6" id="KW-0067">ATP-binding</keyword>
<dbReference type="InterPro" id="IPR032524">
    <property type="entry name" value="ABC_tran_C"/>
</dbReference>
<dbReference type="InterPro" id="IPR003593">
    <property type="entry name" value="AAA+_ATPase"/>
</dbReference>
<keyword evidence="7" id="KW-1185">Reference proteome</keyword>
<dbReference type="EMBL" id="FOQA01000002">
    <property type="protein sequence ID" value="SFH71572.1"/>
    <property type="molecule type" value="Genomic_DNA"/>
</dbReference>
<dbReference type="CDD" id="cd03221">
    <property type="entry name" value="ABCF_EF-3"/>
    <property type="match status" value="2"/>
</dbReference>
<dbReference type="GO" id="GO:0016887">
    <property type="term" value="F:ATP hydrolysis activity"/>
    <property type="evidence" value="ECO:0007669"/>
    <property type="project" value="InterPro"/>
</dbReference>
<dbReference type="PROSITE" id="PS50893">
    <property type="entry name" value="ABC_TRANSPORTER_2"/>
    <property type="match status" value="2"/>
</dbReference>
<organism evidence="6 7">
    <name type="scientific">Tindallia magadiensis</name>
    <dbReference type="NCBI Taxonomy" id="69895"/>
    <lineage>
        <taxon>Bacteria</taxon>
        <taxon>Bacillati</taxon>
        <taxon>Bacillota</taxon>
        <taxon>Clostridia</taxon>
        <taxon>Peptostreptococcales</taxon>
        <taxon>Tindalliaceae</taxon>
        <taxon>Tindallia</taxon>
    </lineage>
</organism>
<evidence type="ECO:0000256" key="4">
    <source>
        <dbReference type="SAM" id="MobiDB-lite"/>
    </source>
</evidence>
<gene>
    <name evidence="6" type="ORF">SAMN05192551_102307</name>
</gene>
<dbReference type="AlphaFoldDB" id="A0A1I3CAK6"/>
<dbReference type="NCBIfam" id="NF000355">
    <property type="entry name" value="ribo_prot_ABC_F"/>
    <property type="match status" value="1"/>
</dbReference>
<feature type="region of interest" description="Disordered" evidence="4">
    <location>
        <begin position="547"/>
        <end position="579"/>
    </location>
</feature>
<dbReference type="InterPro" id="IPR017871">
    <property type="entry name" value="ABC_transporter-like_CS"/>
</dbReference>
<protein>
    <submittedName>
        <fullName evidence="6">ATP-binding cassette, subfamily F, member 3</fullName>
    </submittedName>
</protein>
<feature type="compositionally biased region" description="Basic and acidic residues" evidence="4">
    <location>
        <begin position="560"/>
        <end position="572"/>
    </location>
</feature>
<feature type="domain" description="ABC transporter" evidence="5">
    <location>
        <begin position="4"/>
        <end position="264"/>
    </location>
</feature>
<evidence type="ECO:0000313" key="7">
    <source>
        <dbReference type="Proteomes" id="UP000199287"/>
    </source>
</evidence>
<reference evidence="7" key="1">
    <citation type="submission" date="2016-10" db="EMBL/GenBank/DDBJ databases">
        <authorList>
            <person name="Varghese N."/>
            <person name="Submissions S."/>
        </authorList>
    </citation>
    <scope>NUCLEOTIDE SEQUENCE [LARGE SCALE GENOMIC DNA]</scope>
    <source>
        <strain evidence="7">Z-7934</strain>
    </source>
</reference>
<dbReference type="RefSeq" id="WP_093370647.1">
    <property type="nucleotide sequence ID" value="NZ_FOQA01000002.1"/>
</dbReference>
<dbReference type="GO" id="GO:0003677">
    <property type="term" value="F:DNA binding"/>
    <property type="evidence" value="ECO:0007669"/>
    <property type="project" value="InterPro"/>
</dbReference>
<dbReference type="PANTHER" id="PTHR42855">
    <property type="entry name" value="ABC TRANSPORTER ATP-BINDING SUBUNIT"/>
    <property type="match status" value="1"/>
</dbReference>
<evidence type="ECO:0000313" key="6">
    <source>
        <dbReference type="EMBL" id="SFH71572.1"/>
    </source>
</evidence>
<dbReference type="PANTHER" id="PTHR42855:SF2">
    <property type="entry name" value="DRUG RESISTANCE ABC TRANSPORTER,ATP-BINDING PROTEIN"/>
    <property type="match status" value="1"/>
</dbReference>
<name>A0A1I3CAK6_9FIRM</name>
<dbReference type="InterPro" id="IPR037118">
    <property type="entry name" value="Val-tRNA_synth_C_sf"/>
</dbReference>
<dbReference type="InterPro" id="IPR032781">
    <property type="entry name" value="ABC_tran_Xtn"/>
</dbReference>
<evidence type="ECO:0000256" key="2">
    <source>
        <dbReference type="ARBA" id="ARBA00022741"/>
    </source>
</evidence>
<dbReference type="InterPro" id="IPR051309">
    <property type="entry name" value="ABCF_ATPase"/>
</dbReference>
<sequence length="640" mass="73256">MIILSVNQLVKSFGTDLILDQVSFSIQQKEKVGLVGANGAGKSTLFQIIAGEIPFDSGSIHIPNHIQLGRQDQLLHFESEETVFDHLMSIFTPLIQMESQLREMEATMSKLGTDPHKSKELELLMREYSLLTEDFEAQNGYGFRSEVRGVLNGLGFYGDDFYQKASLLSGGQKTRLALARLLLSKPNLILLDEPTNHLDIDSVQWLEGFLKTHPSSLLIISHDRYFLDQVTDRTLELDQTHLMDFSGSYSLALKKKAALLESMERRRTRQMKEVRQQEDLVRKLKQHGTEKLAKRAASREKKLSKMEVESKKHATPVLSSLQFQIQRSSGRHVLTAESVSKQWPDQPPLFQDISFTLERGDRMALVGPNGIGKTTLFRIAMNLTEATQGMIQFGHQVKPAYYHQELTQLNEKLTVLEEMQESFPQQKDSFLRTCLGSLLFFGDDVFKPIHLLSGGEKARLSLLKIMLSPHNLLLLDEPTNHLDIPARENLEVALNQYDGTIFFISHDRYFMNQIATKILELTPTSATTYLGNYDQYLTKKKQLELEKDLPPSPAITKTQSKQERKKERERRMQAKSHQKVLNQLEQDLETVEAAILETEEAMCLPEVFQNPEKSKKLHQKRQELEATRDSLYQEWETLLD</sequence>
<dbReference type="FunFam" id="3.40.50.300:FF:000011">
    <property type="entry name" value="Putative ABC transporter ATP-binding component"/>
    <property type="match status" value="1"/>
</dbReference>
<dbReference type="Pfam" id="PF12848">
    <property type="entry name" value="ABC_tran_Xtn"/>
    <property type="match status" value="1"/>
</dbReference>
<dbReference type="PROSITE" id="PS00211">
    <property type="entry name" value="ABC_TRANSPORTER_1"/>
    <property type="match status" value="2"/>
</dbReference>
<accession>A0A1I3CAK6</accession>
<dbReference type="Proteomes" id="UP000199287">
    <property type="component" value="Unassembled WGS sequence"/>
</dbReference>
<dbReference type="Pfam" id="PF00005">
    <property type="entry name" value="ABC_tran"/>
    <property type="match status" value="2"/>
</dbReference>
<evidence type="ECO:0000259" key="5">
    <source>
        <dbReference type="PROSITE" id="PS50893"/>
    </source>
</evidence>
<dbReference type="FunFam" id="3.40.50.300:FF:000309">
    <property type="entry name" value="ABC transporter ATP-binding protein"/>
    <property type="match status" value="1"/>
</dbReference>
<keyword evidence="1" id="KW-0677">Repeat</keyword>
<dbReference type="SMART" id="SM00382">
    <property type="entry name" value="AAA"/>
    <property type="match status" value="2"/>
</dbReference>
<dbReference type="SUPFAM" id="SSF52540">
    <property type="entry name" value="P-loop containing nucleoside triphosphate hydrolases"/>
    <property type="match status" value="2"/>
</dbReference>
<dbReference type="InterPro" id="IPR003439">
    <property type="entry name" value="ABC_transporter-like_ATP-bd"/>
</dbReference>
<evidence type="ECO:0000256" key="3">
    <source>
        <dbReference type="ARBA" id="ARBA00022840"/>
    </source>
</evidence>
<dbReference type="Gene3D" id="3.40.50.300">
    <property type="entry name" value="P-loop containing nucleotide triphosphate hydrolases"/>
    <property type="match status" value="2"/>
</dbReference>
<dbReference type="OrthoDB" id="9801441at2"/>
<dbReference type="Pfam" id="PF16326">
    <property type="entry name" value="ABC_tran_CTD"/>
    <property type="match status" value="1"/>
</dbReference>
<evidence type="ECO:0000256" key="1">
    <source>
        <dbReference type="ARBA" id="ARBA00022737"/>
    </source>
</evidence>
<dbReference type="GO" id="GO:0005524">
    <property type="term" value="F:ATP binding"/>
    <property type="evidence" value="ECO:0007669"/>
    <property type="project" value="UniProtKB-KW"/>
</dbReference>
<dbReference type="InterPro" id="IPR027417">
    <property type="entry name" value="P-loop_NTPase"/>
</dbReference>
<dbReference type="STRING" id="69895.SAMN05192551_102307"/>